<feature type="compositionally biased region" description="Basic and acidic residues" evidence="1">
    <location>
        <begin position="82"/>
        <end position="102"/>
    </location>
</feature>
<reference evidence="2" key="3">
    <citation type="submission" date="2015-04" db="UniProtKB">
        <authorList>
            <consortium name="EnsemblPlants"/>
        </authorList>
    </citation>
    <scope>IDENTIFICATION</scope>
</reference>
<accession>A0A0D9V531</accession>
<protein>
    <submittedName>
        <fullName evidence="2">Uncharacterized protein</fullName>
    </submittedName>
</protein>
<keyword evidence="3" id="KW-1185">Reference proteome</keyword>
<dbReference type="Gramene" id="LPERR01G25070.1">
    <property type="protein sequence ID" value="LPERR01G25070.1"/>
    <property type="gene ID" value="LPERR01G25070"/>
</dbReference>
<feature type="compositionally biased region" description="Basic residues" evidence="1">
    <location>
        <begin position="1"/>
        <end position="12"/>
    </location>
</feature>
<sequence length="116" mass="12517">MALRGPRARRKWVGGPSGSSSLTQIGRWAEAPWIPANGGARGATSNTGRASRQRGIESPARISRIVSGTMGHHRRWITGVGKRNDASGEPEIDSRRSEHGVDHGSTLRPMARAKEQ</sequence>
<reference evidence="3" key="2">
    <citation type="submission" date="2013-12" db="EMBL/GenBank/DDBJ databases">
        <authorList>
            <person name="Yu Y."/>
            <person name="Lee S."/>
            <person name="de Baynast K."/>
            <person name="Wissotski M."/>
            <person name="Liu L."/>
            <person name="Talag J."/>
            <person name="Goicoechea J."/>
            <person name="Angelova A."/>
            <person name="Jetty R."/>
            <person name="Kudrna D."/>
            <person name="Golser W."/>
            <person name="Rivera L."/>
            <person name="Zhang J."/>
            <person name="Wing R."/>
        </authorList>
    </citation>
    <scope>NUCLEOTIDE SEQUENCE</scope>
</reference>
<feature type="region of interest" description="Disordered" evidence="1">
    <location>
        <begin position="1"/>
        <end position="56"/>
    </location>
</feature>
<dbReference type="EnsemblPlants" id="LPERR01G25070.1">
    <property type="protein sequence ID" value="LPERR01G25070.1"/>
    <property type="gene ID" value="LPERR01G25070"/>
</dbReference>
<evidence type="ECO:0000256" key="1">
    <source>
        <dbReference type="SAM" id="MobiDB-lite"/>
    </source>
</evidence>
<feature type="region of interest" description="Disordered" evidence="1">
    <location>
        <begin position="79"/>
        <end position="116"/>
    </location>
</feature>
<organism evidence="2 3">
    <name type="scientific">Leersia perrieri</name>
    <dbReference type="NCBI Taxonomy" id="77586"/>
    <lineage>
        <taxon>Eukaryota</taxon>
        <taxon>Viridiplantae</taxon>
        <taxon>Streptophyta</taxon>
        <taxon>Embryophyta</taxon>
        <taxon>Tracheophyta</taxon>
        <taxon>Spermatophyta</taxon>
        <taxon>Magnoliopsida</taxon>
        <taxon>Liliopsida</taxon>
        <taxon>Poales</taxon>
        <taxon>Poaceae</taxon>
        <taxon>BOP clade</taxon>
        <taxon>Oryzoideae</taxon>
        <taxon>Oryzeae</taxon>
        <taxon>Oryzinae</taxon>
        <taxon>Leersia</taxon>
    </lineage>
</organism>
<dbReference type="AlphaFoldDB" id="A0A0D9V531"/>
<evidence type="ECO:0000313" key="3">
    <source>
        <dbReference type="Proteomes" id="UP000032180"/>
    </source>
</evidence>
<evidence type="ECO:0000313" key="2">
    <source>
        <dbReference type="EnsemblPlants" id="LPERR01G25070.1"/>
    </source>
</evidence>
<name>A0A0D9V531_9ORYZ</name>
<dbReference type="Proteomes" id="UP000032180">
    <property type="component" value="Chromosome 1"/>
</dbReference>
<dbReference type="HOGENOM" id="CLU_2100385_0_0_1"/>
<proteinExistence type="predicted"/>
<reference evidence="2 3" key="1">
    <citation type="submission" date="2012-08" db="EMBL/GenBank/DDBJ databases">
        <title>Oryza genome evolution.</title>
        <authorList>
            <person name="Wing R.A."/>
        </authorList>
    </citation>
    <scope>NUCLEOTIDE SEQUENCE</scope>
</reference>